<dbReference type="Gene3D" id="3.10.110.10">
    <property type="entry name" value="Ubiquitin Conjugating Enzyme"/>
    <property type="match status" value="1"/>
</dbReference>
<dbReference type="PANTHER" id="PTHR13206">
    <property type="entry name" value="UBIQUITIN LIGASE PROTEIN PHF9 FANCONI ANEMIA GROUP L PROTEIN"/>
    <property type="match status" value="1"/>
</dbReference>
<dbReference type="InterPro" id="IPR044037">
    <property type="entry name" value="FANCL_d3"/>
</dbReference>
<evidence type="ECO:0000313" key="4">
    <source>
        <dbReference type="Proteomes" id="UP000193920"/>
    </source>
</evidence>
<dbReference type="GO" id="GO:0061630">
    <property type="term" value="F:ubiquitin protein ligase activity"/>
    <property type="evidence" value="ECO:0007669"/>
    <property type="project" value="TreeGrafter"/>
</dbReference>
<feature type="domain" description="RING-type" evidence="2">
    <location>
        <begin position="231"/>
        <end position="295"/>
    </location>
</feature>
<dbReference type="OrthoDB" id="10263265at2759"/>
<dbReference type="AlphaFoldDB" id="A0A1Y2ELA8"/>
<dbReference type="Pfam" id="PF18891">
    <property type="entry name" value="FANCL_d3"/>
    <property type="match status" value="1"/>
</dbReference>
<dbReference type="EMBL" id="MCOG01000040">
    <property type="protein sequence ID" value="ORY72342.1"/>
    <property type="molecule type" value="Genomic_DNA"/>
</dbReference>
<reference evidence="3 4" key="1">
    <citation type="submission" date="2016-08" db="EMBL/GenBank/DDBJ databases">
        <title>A Parts List for Fungal Cellulosomes Revealed by Comparative Genomics.</title>
        <authorList>
            <consortium name="DOE Joint Genome Institute"/>
            <person name="Haitjema C.H."/>
            <person name="Gilmore S.P."/>
            <person name="Henske J.K."/>
            <person name="Solomon K.V."/>
            <person name="De Groot R."/>
            <person name="Kuo A."/>
            <person name="Mondo S.J."/>
            <person name="Salamov A.A."/>
            <person name="Labutti K."/>
            <person name="Zhao Z."/>
            <person name="Chiniquy J."/>
            <person name="Barry K."/>
            <person name="Brewer H.M."/>
            <person name="Purvine S.O."/>
            <person name="Wright A.T."/>
            <person name="Boxma B."/>
            <person name="Van Alen T."/>
            <person name="Hackstein J.H."/>
            <person name="Baker S.E."/>
            <person name="Grigoriev I.V."/>
            <person name="O'Malley M.A."/>
        </authorList>
    </citation>
    <scope>NUCLEOTIDE SEQUENCE [LARGE SCALE GENOMIC DNA]</scope>
    <source>
        <strain evidence="3 4">G1</strain>
    </source>
</reference>
<keyword evidence="1" id="KW-0863">Zinc-finger</keyword>
<dbReference type="PROSITE" id="PS50089">
    <property type="entry name" value="ZF_RING_2"/>
    <property type="match status" value="1"/>
</dbReference>
<dbReference type="Pfam" id="PF11793">
    <property type="entry name" value="FANCL_C"/>
    <property type="match status" value="1"/>
</dbReference>
<protein>
    <recommendedName>
        <fullName evidence="2">RING-type domain-containing protein</fullName>
    </recommendedName>
</protein>
<dbReference type="CDD" id="cd23832">
    <property type="entry name" value="DRWD-C_FANCL"/>
    <property type="match status" value="1"/>
</dbReference>
<name>A0A1Y2ELA8_9FUNG</name>
<dbReference type="SMART" id="SM01197">
    <property type="entry name" value="FANCL_C"/>
    <property type="match status" value="1"/>
</dbReference>
<dbReference type="SUPFAM" id="SSF57850">
    <property type="entry name" value="RING/U-box"/>
    <property type="match status" value="1"/>
</dbReference>
<dbReference type="InterPro" id="IPR013083">
    <property type="entry name" value="Znf_RING/FYVE/PHD"/>
</dbReference>
<organism evidence="3 4">
    <name type="scientific">Neocallimastix californiae</name>
    <dbReference type="NCBI Taxonomy" id="1754190"/>
    <lineage>
        <taxon>Eukaryota</taxon>
        <taxon>Fungi</taxon>
        <taxon>Fungi incertae sedis</taxon>
        <taxon>Chytridiomycota</taxon>
        <taxon>Chytridiomycota incertae sedis</taxon>
        <taxon>Neocallimastigomycetes</taxon>
        <taxon>Neocallimastigales</taxon>
        <taxon>Neocallimastigaceae</taxon>
        <taxon>Neocallimastix</taxon>
    </lineage>
</organism>
<dbReference type="Gene3D" id="3.30.40.10">
    <property type="entry name" value="Zinc/RING finger domain, C3HC4 (zinc finger)"/>
    <property type="match status" value="1"/>
</dbReference>
<dbReference type="GO" id="GO:0036297">
    <property type="term" value="P:interstrand cross-link repair"/>
    <property type="evidence" value="ECO:0007669"/>
    <property type="project" value="InterPro"/>
</dbReference>
<dbReference type="Gene3D" id="3.10.110.20">
    <property type="entry name" value="RWD domain-like"/>
    <property type="match status" value="1"/>
</dbReference>
<gene>
    <name evidence="3" type="ORF">LY90DRAFT_667217</name>
</gene>
<sequence>MLNNSSDLNTFLIDLKDLLEKKGIFLSSKKYPLKFMYKLINEFDEIGWDKISNLKSDLHSLTININDSYNRKHKLNLIFPYNYNTEAIEVKADIPEQINNKYYIDELSNIIEFYKNIFDKYNDFWCQLEEIDKKTWVIEPINPPRSSTYRRIIIERKCSINIQINPSNPRSIPIYQLMGSDELVQKWTKILINRQYLWNLNNTIYENLKKILDIDFPQKEKMTLSDISEECGICYSHYLTVNNGDKEEMLLPDKQCKNSKCSRSFHYKCLFEWLRSLTTTKTSFNYLYGKCPYCEEMITL</sequence>
<dbReference type="InterPro" id="IPR043898">
    <property type="entry name" value="FANCL_d2"/>
</dbReference>
<evidence type="ECO:0000256" key="1">
    <source>
        <dbReference type="PROSITE-ProRule" id="PRU00175"/>
    </source>
</evidence>
<accession>A0A1Y2ELA8</accession>
<dbReference type="InterPro" id="IPR043003">
    <property type="entry name" value="FANCL_d3_sf"/>
</dbReference>
<feature type="non-terminal residue" evidence="3">
    <location>
        <position position="300"/>
    </location>
</feature>
<dbReference type="GO" id="GO:0008270">
    <property type="term" value="F:zinc ion binding"/>
    <property type="evidence" value="ECO:0007669"/>
    <property type="project" value="UniProtKB-KW"/>
</dbReference>
<dbReference type="STRING" id="1754190.A0A1Y2ELA8"/>
<keyword evidence="1" id="KW-0862">Zinc</keyword>
<proteinExistence type="predicted"/>
<dbReference type="Proteomes" id="UP000193920">
    <property type="component" value="Unassembled WGS sequence"/>
</dbReference>
<dbReference type="CDD" id="cd23831">
    <property type="entry name" value="DRWD-N_FANCL"/>
    <property type="match status" value="1"/>
</dbReference>
<keyword evidence="1" id="KW-0479">Metal-binding</keyword>
<dbReference type="CDD" id="cd16490">
    <property type="entry name" value="RING-CH-C4HC3_FANCL"/>
    <property type="match status" value="1"/>
</dbReference>
<evidence type="ECO:0000313" key="3">
    <source>
        <dbReference type="EMBL" id="ORY72342.1"/>
    </source>
</evidence>
<dbReference type="Pfam" id="PF18890">
    <property type="entry name" value="FANCL_d2"/>
    <property type="match status" value="1"/>
</dbReference>
<comment type="caution">
    <text evidence="3">The sequence shown here is derived from an EMBL/GenBank/DDBJ whole genome shotgun (WGS) entry which is preliminary data.</text>
</comment>
<dbReference type="InterPro" id="IPR016135">
    <property type="entry name" value="UBQ-conjugating_enzyme/RWD"/>
</dbReference>
<dbReference type="InterPro" id="IPR026848">
    <property type="entry name" value="Fancl"/>
</dbReference>
<evidence type="ECO:0000259" key="2">
    <source>
        <dbReference type="PROSITE" id="PS50089"/>
    </source>
</evidence>
<keyword evidence="4" id="KW-1185">Reference proteome</keyword>
<dbReference type="InterPro" id="IPR001841">
    <property type="entry name" value="Znf_RING"/>
</dbReference>
<dbReference type="GO" id="GO:0043240">
    <property type="term" value="C:Fanconi anaemia nuclear complex"/>
    <property type="evidence" value="ECO:0007669"/>
    <property type="project" value="InterPro"/>
</dbReference>
<dbReference type="InterPro" id="IPR026850">
    <property type="entry name" value="FANCL_C"/>
</dbReference>
<dbReference type="GO" id="GO:0006513">
    <property type="term" value="P:protein monoubiquitination"/>
    <property type="evidence" value="ECO:0007669"/>
    <property type="project" value="TreeGrafter"/>
</dbReference>
<dbReference type="PANTHER" id="PTHR13206:SF0">
    <property type="entry name" value="E3 UBIQUITIN-PROTEIN LIGASE FANCL"/>
    <property type="match status" value="1"/>
</dbReference>